<dbReference type="PANTHER" id="PTHR11750:SF26">
    <property type="entry name" value="PROTEIN N-TERMINAL AMIDASE"/>
    <property type="match status" value="1"/>
</dbReference>
<organism evidence="2 3">
    <name type="scientific">Thielaviopsis punctulata</name>
    <dbReference type="NCBI Taxonomy" id="72032"/>
    <lineage>
        <taxon>Eukaryota</taxon>
        <taxon>Fungi</taxon>
        <taxon>Dikarya</taxon>
        <taxon>Ascomycota</taxon>
        <taxon>Pezizomycotina</taxon>
        <taxon>Sordariomycetes</taxon>
        <taxon>Hypocreomycetidae</taxon>
        <taxon>Microascales</taxon>
        <taxon>Ceratocystidaceae</taxon>
        <taxon>Thielaviopsis</taxon>
    </lineage>
</organism>
<evidence type="ECO:0000313" key="3">
    <source>
        <dbReference type="Proteomes" id="UP000033483"/>
    </source>
</evidence>
<dbReference type="EMBL" id="LAEV01002315">
    <property type="protein sequence ID" value="KKA25967.1"/>
    <property type="molecule type" value="Genomic_DNA"/>
</dbReference>
<evidence type="ECO:0000313" key="2">
    <source>
        <dbReference type="EMBL" id="KKA25967.1"/>
    </source>
</evidence>
<dbReference type="PANTHER" id="PTHR11750">
    <property type="entry name" value="PROTEIN N-TERMINAL AMIDASE"/>
    <property type="match status" value="1"/>
</dbReference>
<dbReference type="InterPro" id="IPR039703">
    <property type="entry name" value="Nta1"/>
</dbReference>
<comment type="caution">
    <text evidence="2">The sequence shown here is derived from an EMBL/GenBank/DDBJ whole genome shotgun (WGS) entry which is preliminary data.</text>
</comment>
<dbReference type="SUPFAM" id="SSF56317">
    <property type="entry name" value="Carbon-nitrogen hydrolase"/>
    <property type="match status" value="1"/>
</dbReference>
<evidence type="ECO:0000259" key="1">
    <source>
        <dbReference type="PROSITE" id="PS50263"/>
    </source>
</evidence>
<gene>
    <name evidence="2" type="ORF">TD95_002172</name>
</gene>
<dbReference type="InterPro" id="IPR036526">
    <property type="entry name" value="C-N_Hydrolase_sf"/>
</dbReference>
<dbReference type="OrthoDB" id="201515at2759"/>
<feature type="domain" description="CN hydrolase" evidence="1">
    <location>
        <begin position="1"/>
        <end position="280"/>
    </location>
</feature>
<dbReference type="Gene3D" id="3.60.110.10">
    <property type="entry name" value="Carbon-nitrogen hydrolase"/>
    <property type="match status" value="1"/>
</dbReference>
<keyword evidence="3" id="KW-1185">Reference proteome</keyword>
<sequence length="336" mass="37501">MRIGCLQFAPEKGDLNHNLSRADSVLLKANPKNLDLLVLPELAFCGHGFNSLNDIYPFLEPSASGITSLWARTTALKYNCSVVVGYAEKVDVRHKWPSDPEYYNSVIAINSEGETVANYRKCQLQPSDETWALEGPDGFHQDWISELGEVSIGISMDINPYRFQDSWDSFDFALHIMEVAVNIVIVAMAWPSIENSREYSQVPSEPDTDTLMYWISRLEPVIRAENEEEVIIIFCNRCGSQGSTCYTGTSTVLGISNGEVRVYGLLGRGTKELLVVDTSNPPYGRLVYRPSADVAREQEVQAYAFMNRESIASSHVSRLSAKAADARESQPSPYQH</sequence>
<dbReference type="Pfam" id="PF00795">
    <property type="entry name" value="CN_hydrolase"/>
    <property type="match status" value="1"/>
</dbReference>
<protein>
    <recommendedName>
        <fullName evidence="1">CN hydrolase domain-containing protein</fullName>
    </recommendedName>
</protein>
<accession>A0A0F4Z638</accession>
<dbReference type="GO" id="GO:0070773">
    <property type="term" value="F:protein-N-terminal glutamine amidohydrolase activity"/>
    <property type="evidence" value="ECO:0007669"/>
    <property type="project" value="InterPro"/>
</dbReference>
<dbReference type="AlphaFoldDB" id="A0A0F4Z638"/>
<dbReference type="GO" id="GO:0008418">
    <property type="term" value="F:protein-N-terminal asparagine amidohydrolase activity"/>
    <property type="evidence" value="ECO:0007669"/>
    <property type="project" value="InterPro"/>
</dbReference>
<dbReference type="PROSITE" id="PS50263">
    <property type="entry name" value="CN_HYDROLASE"/>
    <property type="match status" value="1"/>
</dbReference>
<dbReference type="InterPro" id="IPR003010">
    <property type="entry name" value="C-N_Hydrolase"/>
</dbReference>
<dbReference type="Proteomes" id="UP000033483">
    <property type="component" value="Unassembled WGS sequence"/>
</dbReference>
<proteinExistence type="predicted"/>
<dbReference type="GO" id="GO:0030163">
    <property type="term" value="P:protein catabolic process"/>
    <property type="evidence" value="ECO:0007669"/>
    <property type="project" value="TreeGrafter"/>
</dbReference>
<name>A0A0F4Z638_9PEZI</name>
<reference evidence="2 3" key="1">
    <citation type="submission" date="2015-03" db="EMBL/GenBank/DDBJ databases">
        <authorList>
            <person name="Radwan O."/>
            <person name="Al-Naeli F.A."/>
            <person name="Rendon G.A."/>
            <person name="Fields C."/>
        </authorList>
    </citation>
    <scope>NUCLEOTIDE SEQUENCE [LARGE SCALE GENOMIC DNA]</scope>
    <source>
        <strain evidence="2">CR-DP1</strain>
    </source>
</reference>